<keyword evidence="3" id="KW-0548">Nucleotidyltransferase</keyword>
<protein>
    <submittedName>
        <fullName evidence="3">CTP--molybdopterin cytidylyltransferase</fullName>
    </submittedName>
</protein>
<proteinExistence type="predicted"/>
<dbReference type="CDD" id="cd04182">
    <property type="entry name" value="GT_2_like_f"/>
    <property type="match status" value="1"/>
</dbReference>
<dbReference type="SUPFAM" id="SSF53448">
    <property type="entry name" value="Nucleotide-diphospho-sugar transferases"/>
    <property type="match status" value="1"/>
</dbReference>
<dbReference type="RefSeq" id="WP_107750261.1">
    <property type="nucleotide sequence ID" value="NZ_QBKF01000002.1"/>
</dbReference>
<dbReference type="Pfam" id="PF12804">
    <property type="entry name" value="NTP_transf_3"/>
    <property type="match status" value="1"/>
</dbReference>
<accession>A0A2T7UVH6</accession>
<evidence type="ECO:0000259" key="2">
    <source>
        <dbReference type="Pfam" id="PF12804"/>
    </source>
</evidence>
<dbReference type="Proteomes" id="UP000244810">
    <property type="component" value="Unassembled WGS sequence"/>
</dbReference>
<dbReference type="AlphaFoldDB" id="A0A2T7UVH6"/>
<keyword evidence="1" id="KW-0460">Magnesium</keyword>
<dbReference type="PANTHER" id="PTHR43777:SF1">
    <property type="entry name" value="MOLYBDENUM COFACTOR CYTIDYLYLTRANSFERASE"/>
    <property type="match status" value="1"/>
</dbReference>
<dbReference type="EMBL" id="QDDR01000002">
    <property type="protein sequence ID" value="PVE48773.1"/>
    <property type="molecule type" value="Genomic_DNA"/>
</dbReference>
<dbReference type="Gene3D" id="3.90.550.10">
    <property type="entry name" value="Spore Coat Polysaccharide Biosynthesis Protein SpsA, Chain A"/>
    <property type="match status" value="1"/>
</dbReference>
<organism evidence="3 4">
    <name type="scientific">Pararhodobacter aggregans</name>
    <dbReference type="NCBI Taxonomy" id="404875"/>
    <lineage>
        <taxon>Bacteria</taxon>
        <taxon>Pseudomonadati</taxon>
        <taxon>Pseudomonadota</taxon>
        <taxon>Alphaproteobacteria</taxon>
        <taxon>Rhodobacterales</taxon>
        <taxon>Paracoccaceae</taxon>
        <taxon>Pararhodobacter</taxon>
    </lineage>
</organism>
<dbReference type="PANTHER" id="PTHR43777">
    <property type="entry name" value="MOLYBDENUM COFACTOR CYTIDYLYLTRANSFERASE"/>
    <property type="match status" value="1"/>
</dbReference>
<dbReference type="InterPro" id="IPR025877">
    <property type="entry name" value="MobA-like_NTP_Trfase"/>
</dbReference>
<comment type="caution">
    <text evidence="3">The sequence shown here is derived from an EMBL/GenBank/DDBJ whole genome shotgun (WGS) entry which is preliminary data.</text>
</comment>
<name>A0A2T7UVH6_9RHOB</name>
<sequence length="204" mass="21371">MSPPRLRLVLLAAGGSTRMRGGDKLLEEVEGLPLIRRQVLAMQAAGLGPVAVTLPPDRPQRVAALEGLDVECLTIGEAAEGMSASLKGAARWAEGSALLLAPADMPELTAEDFRRLAAGYDGARPLRATAEDGTPGHPVIFPPALLPLFAGLGGDDGARSILKAHPPRLIALPGQRAVTDLDTPEDWAAWRGRSGGQPPHPRDI</sequence>
<keyword evidence="4" id="KW-1185">Reference proteome</keyword>
<keyword evidence="3" id="KW-0808">Transferase</keyword>
<gene>
    <name evidence="3" type="ORF">DDE23_06905</name>
</gene>
<evidence type="ECO:0000256" key="1">
    <source>
        <dbReference type="ARBA" id="ARBA00022842"/>
    </source>
</evidence>
<feature type="domain" description="MobA-like NTP transferase" evidence="2">
    <location>
        <begin position="9"/>
        <end position="165"/>
    </location>
</feature>
<evidence type="ECO:0000313" key="3">
    <source>
        <dbReference type="EMBL" id="PVE48773.1"/>
    </source>
</evidence>
<dbReference type="OrthoDB" id="9779263at2"/>
<evidence type="ECO:0000313" key="4">
    <source>
        <dbReference type="Proteomes" id="UP000244810"/>
    </source>
</evidence>
<reference evidence="3 4" key="1">
    <citation type="journal article" date="2011" name="Syst. Appl. Microbiol.">
        <title>Defluviimonas denitrificans gen. nov., sp. nov., and Pararhodobacter aggregans gen. nov., sp. nov., non-phototrophic Rhodobacteraceae from the biofilter of a marine aquaculture.</title>
        <authorList>
            <person name="Foesel B.U."/>
            <person name="Drake H.L."/>
            <person name="Schramm A."/>
        </authorList>
    </citation>
    <scope>NUCLEOTIDE SEQUENCE [LARGE SCALE GENOMIC DNA]</scope>
    <source>
        <strain evidence="3 4">D1-19</strain>
    </source>
</reference>
<dbReference type="GO" id="GO:0016779">
    <property type="term" value="F:nucleotidyltransferase activity"/>
    <property type="evidence" value="ECO:0007669"/>
    <property type="project" value="UniProtKB-KW"/>
</dbReference>
<dbReference type="InterPro" id="IPR029044">
    <property type="entry name" value="Nucleotide-diphossugar_trans"/>
</dbReference>